<dbReference type="PANTHER" id="PTHR13696">
    <property type="entry name" value="P-LOOP CONTAINING NUCLEOSIDE TRIPHOSPHATE HYDROLASE"/>
    <property type="match status" value="1"/>
</dbReference>
<sequence>MGKIISVVNQKGGVGKTTTAVNLAACLALSGRKVLVVDMDPQGNASSGLGINLRENQKGIYELLADDASLDQVVYSTEIDTLKIIPSNVDLAGAEIELVGRDRREKILSMALNGVNEEYEFVVIDCPPSLGLLTLNALAVSQSVLIPMQCEYYALQGLSHLLKTLQRVKKSINPNLTVEGILFTMYDNRTLLTSQVENHVKNYFSEFLMKTIIPRNIRLSEAPSHGKPIVLYANRSKGSDSYVELAQELIQRTKSEAISTKIEPQEVTYAQFLKEENLRDFTKKR</sequence>
<dbReference type="CDD" id="cd02042">
    <property type="entry name" value="ParAB_family"/>
    <property type="match status" value="1"/>
</dbReference>
<proteinExistence type="predicted"/>
<gene>
    <name evidence="2" type="ORF">METZ01_LOCUS136695</name>
</gene>
<dbReference type="EMBL" id="UINC01019823">
    <property type="protein sequence ID" value="SVA83841.1"/>
    <property type="molecule type" value="Genomic_DNA"/>
</dbReference>
<name>A0A381Z4H6_9ZZZZ</name>
<dbReference type="PANTHER" id="PTHR13696:SF52">
    <property type="entry name" value="PARA FAMILY PROTEIN CT_582"/>
    <property type="match status" value="1"/>
</dbReference>
<evidence type="ECO:0000313" key="2">
    <source>
        <dbReference type="EMBL" id="SVA83841.1"/>
    </source>
</evidence>
<protein>
    <recommendedName>
        <fullName evidence="1">AAA domain-containing protein</fullName>
    </recommendedName>
</protein>
<dbReference type="Gene3D" id="3.40.50.300">
    <property type="entry name" value="P-loop containing nucleotide triphosphate hydrolases"/>
    <property type="match status" value="1"/>
</dbReference>
<accession>A0A381Z4H6</accession>
<dbReference type="AlphaFoldDB" id="A0A381Z4H6"/>
<reference evidence="2" key="1">
    <citation type="submission" date="2018-05" db="EMBL/GenBank/DDBJ databases">
        <authorList>
            <person name="Lanie J.A."/>
            <person name="Ng W.-L."/>
            <person name="Kazmierczak K.M."/>
            <person name="Andrzejewski T.M."/>
            <person name="Davidsen T.M."/>
            <person name="Wayne K.J."/>
            <person name="Tettelin H."/>
            <person name="Glass J.I."/>
            <person name="Rusch D."/>
            <person name="Podicherti R."/>
            <person name="Tsui H.-C.T."/>
            <person name="Winkler M.E."/>
        </authorList>
    </citation>
    <scope>NUCLEOTIDE SEQUENCE</scope>
</reference>
<evidence type="ECO:0000259" key="1">
    <source>
        <dbReference type="Pfam" id="PF13614"/>
    </source>
</evidence>
<dbReference type="FunFam" id="3.40.50.300:FF:000285">
    <property type="entry name" value="Sporulation initiation inhibitor Soj"/>
    <property type="match status" value="1"/>
</dbReference>
<organism evidence="2">
    <name type="scientific">marine metagenome</name>
    <dbReference type="NCBI Taxonomy" id="408172"/>
    <lineage>
        <taxon>unclassified sequences</taxon>
        <taxon>metagenomes</taxon>
        <taxon>ecological metagenomes</taxon>
    </lineage>
</organism>
<dbReference type="InterPro" id="IPR027417">
    <property type="entry name" value="P-loop_NTPase"/>
</dbReference>
<feature type="domain" description="AAA" evidence="1">
    <location>
        <begin position="3"/>
        <end position="177"/>
    </location>
</feature>
<dbReference type="SUPFAM" id="SSF52540">
    <property type="entry name" value="P-loop containing nucleoside triphosphate hydrolases"/>
    <property type="match status" value="1"/>
</dbReference>
<dbReference type="Pfam" id="PF13614">
    <property type="entry name" value="AAA_31"/>
    <property type="match status" value="1"/>
</dbReference>
<dbReference type="InterPro" id="IPR025669">
    <property type="entry name" value="AAA_dom"/>
</dbReference>
<dbReference type="InterPro" id="IPR050678">
    <property type="entry name" value="DNA_Partitioning_ATPase"/>
</dbReference>